<dbReference type="InterPro" id="IPR008984">
    <property type="entry name" value="SMAD_FHA_dom_sf"/>
</dbReference>
<evidence type="ECO:0000313" key="3">
    <source>
        <dbReference type="EMBL" id="MDT0323148.1"/>
    </source>
</evidence>
<dbReference type="InterPro" id="IPR050923">
    <property type="entry name" value="Cell_Proc_Reg/RNA_Proc"/>
</dbReference>
<accession>A0ABU2M0Q5</accession>
<reference evidence="4" key="1">
    <citation type="submission" date="2023-07" db="EMBL/GenBank/DDBJ databases">
        <title>30 novel species of actinomycetes from the DSMZ collection.</title>
        <authorList>
            <person name="Nouioui I."/>
        </authorList>
    </citation>
    <scope>NUCLEOTIDE SEQUENCE [LARGE SCALE GENOMIC DNA]</scope>
    <source>
        <strain evidence="4">DSM 44918</strain>
    </source>
</reference>
<keyword evidence="4" id="KW-1185">Reference proteome</keyword>
<feature type="domain" description="FHA" evidence="2">
    <location>
        <begin position="113"/>
        <end position="162"/>
    </location>
</feature>
<sequence>MTSVEFGAPSPRISDADRERALDVLRESVVEGRVSQDTFERRVEQVLAARWLDELYAVLGDLPDRRPPRVGRSGNWLVTQVTRVAALRQRLRLAWEAERLPRLLLPMPGPVPLTIGREAGCGLRLSDSSVSRHHARLFSTPAGWLLHDLGSVNGTWVNDRRVTGGAPVRPGDQVRFGAVSFVLVEGDPD</sequence>
<evidence type="ECO:0000259" key="2">
    <source>
        <dbReference type="PROSITE" id="PS50006"/>
    </source>
</evidence>
<name>A0ABU2M0Q5_9ACTN</name>
<evidence type="ECO:0000313" key="4">
    <source>
        <dbReference type="Proteomes" id="UP001183420"/>
    </source>
</evidence>
<dbReference type="CDD" id="cd00060">
    <property type="entry name" value="FHA"/>
    <property type="match status" value="1"/>
</dbReference>
<dbReference type="EMBL" id="JAVREM010000088">
    <property type="protein sequence ID" value="MDT0323148.1"/>
    <property type="molecule type" value="Genomic_DNA"/>
</dbReference>
<dbReference type="Proteomes" id="UP001183420">
    <property type="component" value="Unassembled WGS sequence"/>
</dbReference>
<dbReference type="Pfam" id="PF00498">
    <property type="entry name" value="FHA"/>
    <property type="match status" value="1"/>
</dbReference>
<evidence type="ECO:0000256" key="1">
    <source>
        <dbReference type="ARBA" id="ARBA00022553"/>
    </source>
</evidence>
<dbReference type="RefSeq" id="WP_311604206.1">
    <property type="nucleotide sequence ID" value="NZ_JAVREM010000088.1"/>
</dbReference>
<dbReference type="InterPro" id="IPR000253">
    <property type="entry name" value="FHA_dom"/>
</dbReference>
<keyword evidence="1" id="KW-0597">Phosphoprotein</keyword>
<dbReference type="Gene3D" id="2.60.200.20">
    <property type="match status" value="1"/>
</dbReference>
<dbReference type="SUPFAM" id="SSF49879">
    <property type="entry name" value="SMAD/FHA domain"/>
    <property type="match status" value="1"/>
</dbReference>
<organism evidence="3 4">
    <name type="scientific">Streptomyces millisiae</name>
    <dbReference type="NCBI Taxonomy" id="3075542"/>
    <lineage>
        <taxon>Bacteria</taxon>
        <taxon>Bacillati</taxon>
        <taxon>Actinomycetota</taxon>
        <taxon>Actinomycetes</taxon>
        <taxon>Kitasatosporales</taxon>
        <taxon>Streptomycetaceae</taxon>
        <taxon>Streptomyces</taxon>
    </lineage>
</organism>
<dbReference type="PROSITE" id="PS50006">
    <property type="entry name" value="FHA_DOMAIN"/>
    <property type="match status" value="1"/>
</dbReference>
<dbReference type="PANTHER" id="PTHR23308">
    <property type="entry name" value="NUCLEAR INHIBITOR OF PROTEIN PHOSPHATASE-1"/>
    <property type="match status" value="1"/>
</dbReference>
<comment type="caution">
    <text evidence="3">The sequence shown here is derived from an EMBL/GenBank/DDBJ whole genome shotgun (WGS) entry which is preliminary data.</text>
</comment>
<proteinExistence type="predicted"/>
<protein>
    <submittedName>
        <fullName evidence="3">DUF1707 and FHA domain-containing protein</fullName>
    </submittedName>
</protein>
<dbReference type="Pfam" id="PF08044">
    <property type="entry name" value="DUF1707"/>
    <property type="match status" value="1"/>
</dbReference>
<dbReference type="SMART" id="SM00240">
    <property type="entry name" value="FHA"/>
    <property type="match status" value="1"/>
</dbReference>
<dbReference type="InterPro" id="IPR012551">
    <property type="entry name" value="DUF1707_SHOCT-like"/>
</dbReference>
<gene>
    <name evidence="3" type="ORF">RNC47_33055</name>
</gene>